<dbReference type="Proteomes" id="UP000266861">
    <property type="component" value="Unassembled WGS sequence"/>
</dbReference>
<keyword evidence="3" id="KW-1185">Reference proteome</keyword>
<name>A0A397GA99_9GLOM</name>
<gene>
    <name evidence="2" type="ORF">Glove_645g7</name>
</gene>
<sequence>MRFNRAYMNLIKQLPPSLVEESWKHLTTRKRNCLTELEACGIDPGIEDFLQHEIIVYNRKKKRQRRSPLPLENLSYNTIMSNQETQTQDTAPICDHEEEIHCRVKKELDSLSQQLLKFNEKTFGSFMQEITKQHEEWVNANNKLRSEIERQKIQLHKTEKLLASLKSQ</sequence>
<dbReference type="OrthoDB" id="2422123at2759"/>
<comment type="caution">
    <text evidence="2">The sequence shown here is derived from an EMBL/GenBank/DDBJ whole genome shotgun (WGS) entry which is preliminary data.</text>
</comment>
<dbReference type="AlphaFoldDB" id="A0A397GA99"/>
<evidence type="ECO:0000313" key="3">
    <source>
        <dbReference type="Proteomes" id="UP000266861"/>
    </source>
</evidence>
<dbReference type="EMBL" id="PQFF01000534">
    <property type="protein sequence ID" value="RHZ45863.1"/>
    <property type="molecule type" value="Genomic_DNA"/>
</dbReference>
<proteinExistence type="predicted"/>
<organism evidence="2 3">
    <name type="scientific">Diversispora epigaea</name>
    <dbReference type="NCBI Taxonomy" id="1348612"/>
    <lineage>
        <taxon>Eukaryota</taxon>
        <taxon>Fungi</taxon>
        <taxon>Fungi incertae sedis</taxon>
        <taxon>Mucoromycota</taxon>
        <taxon>Glomeromycotina</taxon>
        <taxon>Glomeromycetes</taxon>
        <taxon>Diversisporales</taxon>
        <taxon>Diversisporaceae</taxon>
        <taxon>Diversispora</taxon>
    </lineage>
</organism>
<evidence type="ECO:0000313" key="2">
    <source>
        <dbReference type="EMBL" id="RHZ45863.1"/>
    </source>
</evidence>
<evidence type="ECO:0000256" key="1">
    <source>
        <dbReference type="SAM" id="Coils"/>
    </source>
</evidence>
<accession>A0A397GA99</accession>
<reference evidence="2 3" key="1">
    <citation type="submission" date="2018-08" db="EMBL/GenBank/DDBJ databases">
        <title>Genome and evolution of the arbuscular mycorrhizal fungus Diversispora epigaea (formerly Glomus versiforme) and its bacterial endosymbionts.</title>
        <authorList>
            <person name="Sun X."/>
            <person name="Fei Z."/>
            <person name="Harrison M."/>
        </authorList>
    </citation>
    <scope>NUCLEOTIDE SEQUENCE [LARGE SCALE GENOMIC DNA]</scope>
    <source>
        <strain evidence="2 3">IT104</strain>
    </source>
</reference>
<protein>
    <submittedName>
        <fullName evidence="2">Uncharacterized protein</fullName>
    </submittedName>
</protein>
<feature type="coiled-coil region" evidence="1">
    <location>
        <begin position="127"/>
        <end position="168"/>
    </location>
</feature>
<keyword evidence="1" id="KW-0175">Coiled coil</keyword>